<evidence type="ECO:0000256" key="3">
    <source>
        <dbReference type="ARBA" id="ARBA00023082"/>
    </source>
</evidence>
<evidence type="ECO:0000313" key="7">
    <source>
        <dbReference type="EMBL" id="MBM6733868.1"/>
    </source>
</evidence>
<dbReference type="CDD" id="cd06171">
    <property type="entry name" value="Sigma70_r4"/>
    <property type="match status" value="1"/>
</dbReference>
<dbReference type="Pfam" id="PF04542">
    <property type="entry name" value="Sigma70_r2"/>
    <property type="match status" value="1"/>
</dbReference>
<dbReference type="InterPro" id="IPR007627">
    <property type="entry name" value="RNA_pol_sigma70_r2"/>
</dbReference>
<accession>A0ABS2DWP5</accession>
<protein>
    <submittedName>
        <fullName evidence="7">RNA polymerase sigma-70 factor</fullName>
    </submittedName>
</protein>
<dbReference type="SUPFAM" id="SSF88946">
    <property type="entry name" value="Sigma2 domain of RNA polymerase sigma factors"/>
    <property type="match status" value="1"/>
</dbReference>
<feature type="domain" description="RNA polymerase sigma-70 region 2" evidence="5">
    <location>
        <begin position="16"/>
        <end position="82"/>
    </location>
</feature>
<dbReference type="InterPro" id="IPR036388">
    <property type="entry name" value="WH-like_DNA-bd_sf"/>
</dbReference>
<comment type="caution">
    <text evidence="7">The sequence shown here is derived from an EMBL/GenBank/DDBJ whole genome shotgun (WGS) entry which is preliminary data.</text>
</comment>
<dbReference type="InterPro" id="IPR013249">
    <property type="entry name" value="RNA_pol_sigma70_r4_t2"/>
</dbReference>
<dbReference type="PANTHER" id="PTHR43133">
    <property type="entry name" value="RNA POLYMERASE ECF-TYPE SIGMA FACTO"/>
    <property type="match status" value="1"/>
</dbReference>
<proteinExistence type="inferred from homology"/>
<dbReference type="Gene3D" id="1.10.10.10">
    <property type="entry name" value="Winged helix-like DNA-binding domain superfamily/Winged helix DNA-binding domain"/>
    <property type="match status" value="1"/>
</dbReference>
<dbReference type="Gene3D" id="1.10.1740.10">
    <property type="match status" value="1"/>
</dbReference>
<dbReference type="Pfam" id="PF08281">
    <property type="entry name" value="Sigma70_r4_2"/>
    <property type="match status" value="1"/>
</dbReference>
<dbReference type="InterPro" id="IPR014284">
    <property type="entry name" value="RNA_pol_sigma-70_dom"/>
</dbReference>
<organism evidence="7 8">
    <name type="scientific">Mediterranea massiliensis</name>
    <dbReference type="NCBI Taxonomy" id="1841865"/>
    <lineage>
        <taxon>Bacteria</taxon>
        <taxon>Pseudomonadati</taxon>
        <taxon>Bacteroidota</taxon>
        <taxon>Bacteroidia</taxon>
        <taxon>Bacteroidales</taxon>
        <taxon>Bacteroidaceae</taxon>
        <taxon>Mediterranea</taxon>
    </lineage>
</organism>
<dbReference type="SUPFAM" id="SSF88659">
    <property type="entry name" value="Sigma3 and sigma4 domains of RNA polymerase sigma factors"/>
    <property type="match status" value="1"/>
</dbReference>
<evidence type="ECO:0000259" key="5">
    <source>
        <dbReference type="Pfam" id="PF04542"/>
    </source>
</evidence>
<dbReference type="InterPro" id="IPR013325">
    <property type="entry name" value="RNA_pol_sigma_r2"/>
</dbReference>
<dbReference type="InterPro" id="IPR039425">
    <property type="entry name" value="RNA_pol_sigma-70-like"/>
</dbReference>
<keyword evidence="8" id="KW-1185">Reference proteome</keyword>
<evidence type="ECO:0000256" key="2">
    <source>
        <dbReference type="ARBA" id="ARBA00023015"/>
    </source>
</evidence>
<feature type="domain" description="RNA polymerase sigma factor 70 region 4 type 2" evidence="6">
    <location>
        <begin position="117"/>
        <end position="167"/>
    </location>
</feature>
<evidence type="ECO:0000313" key="8">
    <source>
        <dbReference type="Proteomes" id="UP000766986"/>
    </source>
</evidence>
<sequence>MHSDNNHMDERSLRRLFEAYSNDLLYYAQYLLHSKEEAEEIVSDVFFEVWQNREKFSEVKQEKLWLLRVTHNKAVSLLRKKGNDFSSVSWEEIGDYGTPVDLQTPDARLISQEEMNRINRVIAQLPPRCRQVFVLAKIERLPYKEIADFLGISVKTINIHVAKALEAISSALKK</sequence>
<dbReference type="Proteomes" id="UP000766986">
    <property type="component" value="Unassembled WGS sequence"/>
</dbReference>
<name>A0ABS2DWP5_9BACT</name>
<dbReference type="PANTHER" id="PTHR43133:SF46">
    <property type="entry name" value="RNA POLYMERASE SIGMA-70 FACTOR ECF SUBFAMILY"/>
    <property type="match status" value="1"/>
</dbReference>
<dbReference type="EMBL" id="JACLYZ010000002">
    <property type="protein sequence ID" value="MBM6733868.1"/>
    <property type="molecule type" value="Genomic_DNA"/>
</dbReference>
<evidence type="ECO:0000256" key="4">
    <source>
        <dbReference type="ARBA" id="ARBA00023163"/>
    </source>
</evidence>
<dbReference type="InterPro" id="IPR014327">
    <property type="entry name" value="RNA_pol_sigma70_bacteroid"/>
</dbReference>
<evidence type="ECO:0000259" key="6">
    <source>
        <dbReference type="Pfam" id="PF08281"/>
    </source>
</evidence>
<dbReference type="RefSeq" id="WP_205094399.1">
    <property type="nucleotide sequence ID" value="NZ_CAUDDV010000016.1"/>
</dbReference>
<gene>
    <name evidence="7" type="ORF">H7U35_01320</name>
</gene>
<keyword evidence="2" id="KW-0805">Transcription regulation</keyword>
<keyword evidence="3" id="KW-0731">Sigma factor</keyword>
<dbReference type="NCBIfam" id="TIGR02985">
    <property type="entry name" value="Sig70_bacteroi1"/>
    <property type="match status" value="1"/>
</dbReference>
<dbReference type="NCBIfam" id="TIGR02937">
    <property type="entry name" value="sigma70-ECF"/>
    <property type="match status" value="1"/>
</dbReference>
<dbReference type="InterPro" id="IPR013324">
    <property type="entry name" value="RNA_pol_sigma_r3/r4-like"/>
</dbReference>
<comment type="similarity">
    <text evidence="1">Belongs to the sigma-70 factor family. ECF subfamily.</text>
</comment>
<evidence type="ECO:0000256" key="1">
    <source>
        <dbReference type="ARBA" id="ARBA00010641"/>
    </source>
</evidence>
<reference evidence="7 8" key="1">
    <citation type="journal article" date="2021" name="Sci. Rep.">
        <title>The distribution of antibiotic resistance genes in chicken gut microbiota commensals.</title>
        <authorList>
            <person name="Juricova H."/>
            <person name="Matiasovicova J."/>
            <person name="Kubasova T."/>
            <person name="Cejkova D."/>
            <person name="Rychlik I."/>
        </authorList>
    </citation>
    <scope>NUCLEOTIDE SEQUENCE [LARGE SCALE GENOMIC DNA]</scope>
    <source>
        <strain evidence="7 8">An772</strain>
    </source>
</reference>
<keyword evidence="4" id="KW-0804">Transcription</keyword>